<organism evidence="1">
    <name type="scientific">Rhizophora mucronata</name>
    <name type="common">Asiatic mangrove</name>
    <dbReference type="NCBI Taxonomy" id="61149"/>
    <lineage>
        <taxon>Eukaryota</taxon>
        <taxon>Viridiplantae</taxon>
        <taxon>Streptophyta</taxon>
        <taxon>Embryophyta</taxon>
        <taxon>Tracheophyta</taxon>
        <taxon>Spermatophyta</taxon>
        <taxon>Magnoliopsida</taxon>
        <taxon>eudicotyledons</taxon>
        <taxon>Gunneridae</taxon>
        <taxon>Pentapetalae</taxon>
        <taxon>rosids</taxon>
        <taxon>fabids</taxon>
        <taxon>Malpighiales</taxon>
        <taxon>Rhizophoraceae</taxon>
        <taxon>Rhizophora</taxon>
    </lineage>
</organism>
<reference evidence="1" key="1">
    <citation type="submission" date="2018-02" db="EMBL/GenBank/DDBJ databases">
        <title>Rhizophora mucronata_Transcriptome.</title>
        <authorList>
            <person name="Meera S.P."/>
            <person name="Sreeshan A."/>
            <person name="Augustine A."/>
        </authorList>
    </citation>
    <scope>NUCLEOTIDE SEQUENCE</scope>
    <source>
        <tissue evidence="1">Leaf</tissue>
    </source>
</reference>
<dbReference type="AlphaFoldDB" id="A0A2P2QGJ4"/>
<proteinExistence type="predicted"/>
<dbReference type="EMBL" id="GGEC01085645">
    <property type="protein sequence ID" value="MBX66129.1"/>
    <property type="molecule type" value="Transcribed_RNA"/>
</dbReference>
<evidence type="ECO:0000313" key="1">
    <source>
        <dbReference type="EMBL" id="MBX66129.1"/>
    </source>
</evidence>
<sequence length="47" mass="5432">MLCLCFTTRTSWVQRSHLIAQFVYVNSQTWINSDCFPYAAMLSTLIA</sequence>
<protein>
    <submittedName>
        <fullName evidence="1">Uncharacterized protein</fullName>
    </submittedName>
</protein>
<accession>A0A2P2QGJ4</accession>
<name>A0A2P2QGJ4_RHIMU</name>